<dbReference type="AlphaFoldDB" id="A0A0P6XC38"/>
<evidence type="ECO:0008006" key="3">
    <source>
        <dbReference type="Google" id="ProtNLM"/>
    </source>
</evidence>
<dbReference type="RefSeq" id="WP_062421080.1">
    <property type="nucleotide sequence ID" value="NZ_BBYA01000008.1"/>
</dbReference>
<comment type="caution">
    <text evidence="1">The sequence shown here is derived from an EMBL/GenBank/DDBJ whole genome shotgun (WGS) entry which is preliminary data.</text>
</comment>
<keyword evidence="2" id="KW-1185">Reference proteome</keyword>
<dbReference type="PATRIC" id="fig|229920.5.peg.1373"/>
<accession>A0A0P6XC38</accession>
<dbReference type="Proteomes" id="UP000050430">
    <property type="component" value="Unassembled WGS sequence"/>
</dbReference>
<name>A0A0P6XC38_9CHLR</name>
<reference evidence="1 2" key="1">
    <citation type="submission" date="2015-07" db="EMBL/GenBank/DDBJ databases">
        <title>Genome sequence of Leptolinea tardivitalis DSM 16556.</title>
        <authorList>
            <person name="Hemp J."/>
            <person name="Ward L.M."/>
            <person name="Pace L.A."/>
            <person name="Fischer W.W."/>
        </authorList>
    </citation>
    <scope>NUCLEOTIDE SEQUENCE [LARGE SCALE GENOMIC DNA]</scope>
    <source>
        <strain evidence="1 2">YMTK-2</strain>
    </source>
</reference>
<dbReference type="EMBL" id="LGCK01000007">
    <property type="protein sequence ID" value="KPL72811.1"/>
    <property type="molecule type" value="Genomic_DNA"/>
</dbReference>
<organism evidence="1 2">
    <name type="scientific">Leptolinea tardivitalis</name>
    <dbReference type="NCBI Taxonomy" id="229920"/>
    <lineage>
        <taxon>Bacteria</taxon>
        <taxon>Bacillati</taxon>
        <taxon>Chloroflexota</taxon>
        <taxon>Anaerolineae</taxon>
        <taxon>Anaerolineales</taxon>
        <taxon>Anaerolineaceae</taxon>
        <taxon>Leptolinea</taxon>
    </lineage>
</organism>
<evidence type="ECO:0000313" key="2">
    <source>
        <dbReference type="Proteomes" id="UP000050430"/>
    </source>
</evidence>
<dbReference type="STRING" id="229920.ADM99_07020"/>
<sequence>MKVVILQPSYIPWRGYFDQIQTSDLFIFYDDVQYDKRGWRNRNRIKTSSGPIWLSIPVFNRGAQTEHIPINEIKIVWDRPWNHEHWNSIKLAYKKAPYFNKYAEMVEGFYSGKPDLLADFTIETTIQLARTIGIDRTRFMRSSEIQGVEGTKTDRLISILQKVGATHYYSGPSARDYIENDKFADAGIKLDYMTYEYPEYPQLYPPYDPQVSILDTLFMMGEDTLQTIRR</sequence>
<dbReference type="Pfam" id="PF08889">
    <property type="entry name" value="WbqC"/>
    <property type="match status" value="1"/>
</dbReference>
<evidence type="ECO:0000313" key="1">
    <source>
        <dbReference type="EMBL" id="KPL72811.1"/>
    </source>
</evidence>
<proteinExistence type="predicted"/>
<protein>
    <recommendedName>
        <fullName evidence="3">WbqC-like protein</fullName>
    </recommendedName>
</protein>
<dbReference type="InterPro" id="IPR014985">
    <property type="entry name" value="WbqC"/>
</dbReference>
<dbReference type="OrthoDB" id="3611744at2"/>
<gene>
    <name evidence="1" type="ORF">ADM99_07020</name>
</gene>